<dbReference type="Proteomes" id="UP000000845">
    <property type="component" value="Chromosome"/>
</dbReference>
<dbReference type="RefSeq" id="WP_012860870.1">
    <property type="nucleotide sequence ID" value="NC_013517.1"/>
</dbReference>
<evidence type="ECO:0000313" key="1">
    <source>
        <dbReference type="EMBL" id="ACZ08274.1"/>
    </source>
</evidence>
<organism evidence="1 2">
    <name type="scientific">Sebaldella termitidis (strain ATCC 33386 / NCTC 11300)</name>
    <dbReference type="NCBI Taxonomy" id="526218"/>
    <lineage>
        <taxon>Bacteria</taxon>
        <taxon>Fusobacteriati</taxon>
        <taxon>Fusobacteriota</taxon>
        <taxon>Fusobacteriia</taxon>
        <taxon>Fusobacteriales</taxon>
        <taxon>Leptotrichiaceae</taxon>
        <taxon>Sebaldella</taxon>
    </lineage>
</organism>
<keyword evidence="2" id="KW-1185">Reference proteome</keyword>
<gene>
    <name evidence="1" type="ordered locus">Sterm_1412</name>
</gene>
<evidence type="ECO:0000313" key="2">
    <source>
        <dbReference type="Proteomes" id="UP000000845"/>
    </source>
</evidence>
<reference evidence="2" key="1">
    <citation type="submission" date="2009-09" db="EMBL/GenBank/DDBJ databases">
        <title>The complete chromosome of Sebaldella termitidis ATCC 33386.</title>
        <authorList>
            <consortium name="US DOE Joint Genome Institute (JGI-PGF)"/>
            <person name="Lucas S."/>
            <person name="Copeland A."/>
            <person name="Lapidus A."/>
            <person name="Glavina del Rio T."/>
            <person name="Dalin E."/>
            <person name="Tice H."/>
            <person name="Bruce D."/>
            <person name="Goodwin L."/>
            <person name="Pitluck S."/>
            <person name="Kyrpides N."/>
            <person name="Mavromatis K."/>
            <person name="Ivanova N."/>
            <person name="Mikhailova N."/>
            <person name="Sims D."/>
            <person name="Meincke L."/>
            <person name="Brettin T."/>
            <person name="Detter J.C."/>
            <person name="Han C."/>
            <person name="Larimer F."/>
            <person name="Land M."/>
            <person name="Hauser L."/>
            <person name="Markowitz V."/>
            <person name="Cheng J.F."/>
            <person name="Hugenholtz P."/>
            <person name="Woyke T."/>
            <person name="Wu D."/>
            <person name="Eisen J.A."/>
        </authorList>
    </citation>
    <scope>NUCLEOTIDE SEQUENCE [LARGE SCALE GENOMIC DNA]</scope>
    <source>
        <strain evidence="2">ATCC 33386 / NCTC 11300</strain>
    </source>
</reference>
<accession>D1AHP0</accession>
<dbReference type="EMBL" id="CP001739">
    <property type="protein sequence ID" value="ACZ08274.1"/>
    <property type="molecule type" value="Genomic_DNA"/>
</dbReference>
<dbReference type="KEGG" id="str:Sterm_1412"/>
<reference evidence="1 2" key="2">
    <citation type="journal article" date="2010" name="Stand. Genomic Sci.">
        <title>Complete genome sequence of Sebaldella termitidis type strain (NCTC 11300).</title>
        <authorList>
            <person name="Harmon-Smith M."/>
            <person name="Celia L."/>
            <person name="Chertkov O."/>
            <person name="Lapidus A."/>
            <person name="Copeland A."/>
            <person name="Glavina Del Rio T."/>
            <person name="Nolan M."/>
            <person name="Lucas S."/>
            <person name="Tice H."/>
            <person name="Cheng J.F."/>
            <person name="Han C."/>
            <person name="Detter J.C."/>
            <person name="Bruce D."/>
            <person name="Goodwin L."/>
            <person name="Pitluck S."/>
            <person name="Pati A."/>
            <person name="Liolios K."/>
            <person name="Ivanova N."/>
            <person name="Mavromatis K."/>
            <person name="Mikhailova N."/>
            <person name="Chen A."/>
            <person name="Palaniappan K."/>
            <person name="Land M."/>
            <person name="Hauser L."/>
            <person name="Chang Y.J."/>
            <person name="Jeffries C.D."/>
            <person name="Brettin T."/>
            <person name="Goker M."/>
            <person name="Beck B."/>
            <person name="Bristow J."/>
            <person name="Eisen J.A."/>
            <person name="Markowitz V."/>
            <person name="Hugenholtz P."/>
            <person name="Kyrpides N.C."/>
            <person name="Klenk H.P."/>
            <person name="Chen F."/>
        </authorList>
    </citation>
    <scope>NUCLEOTIDE SEQUENCE [LARGE SCALE GENOMIC DNA]</scope>
    <source>
        <strain evidence="2">ATCC 33386 / NCTC 11300</strain>
    </source>
</reference>
<protein>
    <submittedName>
        <fullName evidence="1">Uncharacterized protein</fullName>
    </submittedName>
</protein>
<name>D1AHP0_SEBTE</name>
<dbReference type="HOGENOM" id="CLU_2668964_0_0_0"/>
<dbReference type="AlphaFoldDB" id="D1AHP0"/>
<sequence length="75" mass="8922">MLSNLSEDYTKKLDIIKNHFAEVHQKVKLLEELEEVDNEFWNFKYGITEIDIILEDLKNKDQKIINILNEIADCL</sequence>
<proteinExistence type="predicted"/>